<dbReference type="GO" id="GO:0019358">
    <property type="term" value="P:nicotinate nucleotide salvage"/>
    <property type="evidence" value="ECO:0007669"/>
    <property type="project" value="EnsemblFungi"/>
</dbReference>
<name>A0A0F4GHE5_9PEZI</name>
<keyword evidence="3" id="KW-0326">Glycosidase</keyword>
<dbReference type="GO" id="GO:0005829">
    <property type="term" value="C:cytosol"/>
    <property type="evidence" value="ECO:0007669"/>
    <property type="project" value="TreeGrafter"/>
</dbReference>
<evidence type="ECO:0000256" key="1">
    <source>
        <dbReference type="ARBA" id="ARBA00009176"/>
    </source>
</evidence>
<feature type="domain" description="Inosine/uridine-preferring nucleoside hydrolase" evidence="4">
    <location>
        <begin position="9"/>
        <end position="367"/>
    </location>
</feature>
<dbReference type="InterPro" id="IPR023186">
    <property type="entry name" value="IUNH"/>
</dbReference>
<dbReference type="GO" id="GO:0034355">
    <property type="term" value="P:NAD+ biosynthetic process via the salvage pathway"/>
    <property type="evidence" value="ECO:0007669"/>
    <property type="project" value="EnsemblFungi"/>
</dbReference>
<dbReference type="AlphaFoldDB" id="A0A0F4GHE5"/>
<dbReference type="Proteomes" id="UP000033647">
    <property type="component" value="Unassembled WGS sequence"/>
</dbReference>
<dbReference type="GO" id="GO:0006152">
    <property type="term" value="P:purine nucleoside catabolic process"/>
    <property type="evidence" value="ECO:0007669"/>
    <property type="project" value="TreeGrafter"/>
</dbReference>
<gene>
    <name evidence="5" type="ORF">TI39_contig4101g00026</name>
</gene>
<proteinExistence type="inferred from homology"/>
<evidence type="ECO:0000313" key="5">
    <source>
        <dbReference type="EMBL" id="KJX95610.1"/>
    </source>
</evidence>
<dbReference type="EMBL" id="LAFY01004061">
    <property type="protein sequence ID" value="KJX95610.1"/>
    <property type="molecule type" value="Genomic_DNA"/>
</dbReference>
<evidence type="ECO:0000259" key="4">
    <source>
        <dbReference type="Pfam" id="PF01156"/>
    </source>
</evidence>
<dbReference type="PANTHER" id="PTHR12304:SF4">
    <property type="entry name" value="URIDINE NUCLEOSIDASE"/>
    <property type="match status" value="1"/>
</dbReference>
<dbReference type="CDD" id="cd02651">
    <property type="entry name" value="nuc_hydro_IU_UC_XIUA"/>
    <property type="match status" value="1"/>
</dbReference>
<keyword evidence="2" id="KW-0378">Hydrolase</keyword>
<evidence type="ECO:0000256" key="2">
    <source>
        <dbReference type="ARBA" id="ARBA00022801"/>
    </source>
</evidence>
<dbReference type="SUPFAM" id="SSF53590">
    <property type="entry name" value="Nucleoside hydrolase"/>
    <property type="match status" value="1"/>
</dbReference>
<dbReference type="GO" id="GO:0008477">
    <property type="term" value="F:purine nucleosidase activity"/>
    <property type="evidence" value="ECO:0007669"/>
    <property type="project" value="TreeGrafter"/>
</dbReference>
<dbReference type="GO" id="GO:0070635">
    <property type="term" value="F:nicotinamide riboside hydrolase activity"/>
    <property type="evidence" value="ECO:0007669"/>
    <property type="project" value="EnsemblFungi"/>
</dbReference>
<evidence type="ECO:0000256" key="3">
    <source>
        <dbReference type="ARBA" id="ARBA00023295"/>
    </source>
</evidence>
<dbReference type="PANTHER" id="PTHR12304">
    <property type="entry name" value="INOSINE-URIDINE PREFERRING NUCLEOSIDE HYDROLASE"/>
    <property type="match status" value="1"/>
</dbReference>
<dbReference type="GO" id="GO:0008655">
    <property type="term" value="P:pyrimidine-containing compound salvage"/>
    <property type="evidence" value="ECO:0007669"/>
    <property type="project" value="EnsemblFungi"/>
</dbReference>
<dbReference type="GO" id="GO:0006216">
    <property type="term" value="P:cytidine catabolic process"/>
    <property type="evidence" value="ECO:0007669"/>
    <property type="project" value="EnsemblFungi"/>
</dbReference>
<keyword evidence="6" id="KW-1185">Reference proteome</keyword>
<dbReference type="Pfam" id="PF01156">
    <property type="entry name" value="IU_nuc_hydro"/>
    <property type="match status" value="1"/>
</dbReference>
<accession>A0A0F4GHE5</accession>
<dbReference type="InterPro" id="IPR001910">
    <property type="entry name" value="Inosine/uridine_hydrolase_dom"/>
</dbReference>
<dbReference type="OrthoDB" id="432381at2759"/>
<dbReference type="GO" id="GO:0006218">
    <property type="term" value="P:uridine catabolic process"/>
    <property type="evidence" value="ECO:0007669"/>
    <property type="project" value="EnsemblFungi"/>
</dbReference>
<comment type="caution">
    <text evidence="5">The sequence shown here is derived from an EMBL/GenBank/DDBJ whole genome shotgun (WGS) entry which is preliminary data.</text>
</comment>
<dbReference type="STRING" id="1047168.A0A0F4GHE5"/>
<dbReference type="GO" id="GO:0070636">
    <property type="term" value="F:nicotinic acid riboside hydrolase activity"/>
    <property type="evidence" value="ECO:0007669"/>
    <property type="project" value="EnsemblFungi"/>
</dbReference>
<sequence>MTSPTLIPLWLDLDTGHDDAFALLLAAHSSALHLLGCSTVYGNAPLSHTTTNTLSILTALHRTDIPVYPGASKPFCRAEASAADIHGESGLDGTTLLPAPAVDAKTDVPAIEATYTALMVQPKGAAWIVATGCLTNIALLFAIHPDLVDHIAGLSIMGGAVGDGFTDAPMGTVKGESEDQRFGNWTRWAEFNIYIDPESAAAVFSNPILAKKTTLVTLDLTHQFLATKEVQEGLVYGFDRNPEPDGKAVGEEGTSGPSNTRKLFLEILTFFAKTYAEVFGLTAGPPLHDPLAVAALLPGLLFYTATGTAEGEEERFEVSVVTEGEHGAESHVRNGGSQCGRTVVRKLERGVEGVRVPRGVDGEKMWKVLEACLGSAEAESR</sequence>
<dbReference type="GO" id="GO:0045437">
    <property type="term" value="F:uridine nucleosidase activity"/>
    <property type="evidence" value="ECO:0007669"/>
    <property type="project" value="EnsemblFungi"/>
</dbReference>
<comment type="similarity">
    <text evidence="1">Belongs to the IUNH family.</text>
</comment>
<dbReference type="InterPro" id="IPR036452">
    <property type="entry name" value="Ribo_hydro-like"/>
</dbReference>
<dbReference type="Gene3D" id="3.90.245.10">
    <property type="entry name" value="Ribonucleoside hydrolase-like"/>
    <property type="match status" value="1"/>
</dbReference>
<reference evidence="5 6" key="1">
    <citation type="submission" date="2015-03" db="EMBL/GenBank/DDBJ databases">
        <title>RNA-seq based gene annotation and comparative genomics of four Zymoseptoria species reveal species-specific pathogenicity related genes and transposable element activity.</title>
        <authorList>
            <person name="Grandaubert J."/>
            <person name="Bhattacharyya A."/>
            <person name="Stukenbrock E.H."/>
        </authorList>
    </citation>
    <scope>NUCLEOTIDE SEQUENCE [LARGE SCALE GENOMIC DNA]</scope>
    <source>
        <strain evidence="5 6">Zb18110</strain>
    </source>
</reference>
<protein>
    <submittedName>
        <fullName evidence="5">Uridine nucleosidase like protein</fullName>
    </submittedName>
</protein>
<evidence type="ECO:0000313" key="6">
    <source>
        <dbReference type="Proteomes" id="UP000033647"/>
    </source>
</evidence>
<organism evidence="5 6">
    <name type="scientific">Zymoseptoria brevis</name>
    <dbReference type="NCBI Taxonomy" id="1047168"/>
    <lineage>
        <taxon>Eukaryota</taxon>
        <taxon>Fungi</taxon>
        <taxon>Dikarya</taxon>
        <taxon>Ascomycota</taxon>
        <taxon>Pezizomycotina</taxon>
        <taxon>Dothideomycetes</taxon>
        <taxon>Dothideomycetidae</taxon>
        <taxon>Mycosphaerellales</taxon>
        <taxon>Mycosphaerellaceae</taxon>
        <taxon>Zymoseptoria</taxon>
    </lineage>
</organism>